<name>A0ABN9TT04_9DINO</name>
<protein>
    <recommendedName>
        <fullName evidence="4">Protein xylosyltransferase</fullName>
    </recommendedName>
</protein>
<gene>
    <name evidence="2" type="ORF">PCOR1329_LOCUS41901</name>
</gene>
<keyword evidence="1" id="KW-0732">Signal</keyword>
<evidence type="ECO:0008006" key="4">
    <source>
        <dbReference type="Google" id="ProtNLM"/>
    </source>
</evidence>
<evidence type="ECO:0000313" key="2">
    <source>
        <dbReference type="EMBL" id="CAK0849149.1"/>
    </source>
</evidence>
<reference evidence="2" key="1">
    <citation type="submission" date="2023-10" db="EMBL/GenBank/DDBJ databases">
        <authorList>
            <person name="Chen Y."/>
            <person name="Shah S."/>
            <person name="Dougan E. K."/>
            <person name="Thang M."/>
            <person name="Chan C."/>
        </authorList>
    </citation>
    <scope>NUCLEOTIDE SEQUENCE [LARGE SCALE GENOMIC DNA]</scope>
</reference>
<feature type="chain" id="PRO_5047278152" description="Protein xylosyltransferase" evidence="1">
    <location>
        <begin position="20"/>
        <end position="344"/>
    </location>
</feature>
<evidence type="ECO:0000256" key="1">
    <source>
        <dbReference type="SAM" id="SignalP"/>
    </source>
</evidence>
<accession>A0ABN9TT04</accession>
<evidence type="ECO:0000313" key="3">
    <source>
        <dbReference type="Proteomes" id="UP001189429"/>
    </source>
</evidence>
<comment type="caution">
    <text evidence="2">The sequence shown here is derived from an EMBL/GenBank/DDBJ whole genome shotgun (WGS) entry which is preliminary data.</text>
</comment>
<dbReference type="Proteomes" id="UP001189429">
    <property type="component" value="Unassembled WGS sequence"/>
</dbReference>
<feature type="signal peptide" evidence="1">
    <location>
        <begin position="1"/>
        <end position="19"/>
    </location>
</feature>
<sequence>MAVIHSLALVLPHLFHVAAVNSLSRLSSVAARDTPASQRIMNFSEPGLCYAAPMSRTFRRHWDQIQENVDHGKRLALDKKVIFAGLVRNAEKFVVNNYDMLRRLGLHFKDYQFHIFESDSTDDTPYAVSIPSPWDARYSFQTRVLNMSDERGLERPRMERMATLRNMVRDWIEDFVSTRHGWDLVVQYDFDNAFAPRAIPPHAFFNALGRQETRNGDWDMLCANGLRHQCGSTECQAGHYDCSAFRDTQFDSLNSACHNGLAENMFAQYDLVPVHSCFGGLAMYNTQKFLDCHYNTSAHDSEHVGFHSCMRQRGSDGRMFMDPLLTVIADPITPLVCTADVAAF</sequence>
<proteinExistence type="predicted"/>
<keyword evidence="3" id="KW-1185">Reference proteome</keyword>
<organism evidence="2 3">
    <name type="scientific">Prorocentrum cordatum</name>
    <dbReference type="NCBI Taxonomy" id="2364126"/>
    <lineage>
        <taxon>Eukaryota</taxon>
        <taxon>Sar</taxon>
        <taxon>Alveolata</taxon>
        <taxon>Dinophyceae</taxon>
        <taxon>Prorocentrales</taxon>
        <taxon>Prorocentraceae</taxon>
        <taxon>Prorocentrum</taxon>
    </lineage>
</organism>
<dbReference type="EMBL" id="CAUYUJ010015038">
    <property type="protein sequence ID" value="CAK0849149.1"/>
    <property type="molecule type" value="Genomic_DNA"/>
</dbReference>